<keyword evidence="2 3" id="KW-0472">Membrane</keyword>
<feature type="transmembrane region" description="Helical" evidence="3">
    <location>
        <begin position="122"/>
        <end position="145"/>
    </location>
</feature>
<keyword evidence="2" id="KW-1003">Cell membrane</keyword>
<evidence type="ECO:0000256" key="1">
    <source>
        <dbReference type="ARBA" id="ARBA00010692"/>
    </source>
</evidence>
<feature type="transmembrane region" description="Helical" evidence="3">
    <location>
        <begin position="98"/>
        <end position="115"/>
    </location>
</feature>
<dbReference type="eggNOG" id="COG1268">
    <property type="taxonomic scope" value="Bacteria"/>
</dbReference>
<sequence>MQTLAIRSTSFSNIQNVLQIIGCSLLLALSAQIAIPLPFTPIPLTLQTLTALLIGARLGPVNGALAVVLYLIEIGFGCPFLAGGLASPTALFGLKGGYLMGMIVQAYIMGFFAANSRSSAHFFVGGCFACLAQLFCGASWFSLFFGWEKSILLGFVPFLPGEIIKVYLLTKLIKNK</sequence>
<reference evidence="4 5" key="2">
    <citation type="journal article" date="2011" name="Mol. Biol. Evol.">
        <title>Unity in variety--the pan-genome of the Chlamydiae.</title>
        <authorList>
            <person name="Collingro A."/>
            <person name="Tischler P."/>
            <person name="Weinmaier T."/>
            <person name="Penz T."/>
            <person name="Heinz E."/>
            <person name="Brunham R.C."/>
            <person name="Read T.D."/>
            <person name="Bavoil P.M."/>
            <person name="Sachse K."/>
            <person name="Kahane S."/>
            <person name="Friedman M.G."/>
            <person name="Rattei T."/>
            <person name="Myers G.S."/>
            <person name="Horn M."/>
        </authorList>
    </citation>
    <scope>NUCLEOTIDE SEQUENCE [LARGE SCALE GENOMIC DNA]</scope>
    <source>
        <strain evidence="5">UV7</strain>
    </source>
</reference>
<dbReference type="STRING" id="765952.PUV_27580"/>
<keyword evidence="5" id="KW-1185">Reference proteome</keyword>
<accession>F8KVH5</accession>
<keyword evidence="3" id="KW-1133">Transmembrane helix</keyword>
<dbReference type="Proteomes" id="UP000000495">
    <property type="component" value="Chromosome"/>
</dbReference>
<reference key="1">
    <citation type="journal article" date="2011" name="Mol. Biol. Evol.">
        <title>Unity in variety -- the pan-genome of the Chlamydiae.</title>
        <authorList>
            <person name="Collingro A."/>
            <person name="Tischler P."/>
            <person name="Weinmaier T."/>
            <person name="Penz T."/>
            <person name="Heinz E."/>
            <person name="Brunham R.C."/>
            <person name="Read T.D."/>
            <person name="Bavoil P.M."/>
            <person name="Sachse K."/>
            <person name="Kahane S."/>
            <person name="Friedman M.G."/>
            <person name="Rattei T."/>
            <person name="Myers G.S.A."/>
            <person name="Horn M."/>
        </authorList>
    </citation>
    <scope>NUCLEOTIDE SEQUENCE</scope>
    <source>
        <strain>UV7</strain>
    </source>
</reference>
<feature type="transmembrane region" description="Helical" evidence="3">
    <location>
        <begin position="151"/>
        <end position="170"/>
    </location>
</feature>
<dbReference type="RefSeq" id="WP_013925761.1">
    <property type="nucleotide sequence ID" value="NC_015702.1"/>
</dbReference>
<evidence type="ECO:0000313" key="4">
    <source>
        <dbReference type="EMBL" id="CCB87708.1"/>
    </source>
</evidence>
<keyword evidence="3" id="KW-0812">Transmembrane</keyword>
<feature type="transmembrane region" description="Helical" evidence="3">
    <location>
        <begin position="17"/>
        <end position="35"/>
    </location>
</feature>
<protein>
    <recommendedName>
        <fullName evidence="2">Biotin transporter</fullName>
    </recommendedName>
</protein>
<comment type="similarity">
    <text evidence="1 2">Belongs to the BioY family.</text>
</comment>
<name>F8KVH5_PARAV</name>
<dbReference type="PANTHER" id="PTHR34295:SF1">
    <property type="entry name" value="BIOTIN TRANSPORTER BIOY"/>
    <property type="match status" value="1"/>
</dbReference>
<dbReference type="Pfam" id="PF02632">
    <property type="entry name" value="BioY"/>
    <property type="match status" value="1"/>
</dbReference>
<dbReference type="Gene3D" id="1.10.1760.20">
    <property type="match status" value="1"/>
</dbReference>
<dbReference type="PANTHER" id="PTHR34295">
    <property type="entry name" value="BIOTIN TRANSPORTER BIOY"/>
    <property type="match status" value="1"/>
</dbReference>
<evidence type="ECO:0000313" key="5">
    <source>
        <dbReference type="Proteomes" id="UP000000495"/>
    </source>
</evidence>
<dbReference type="EMBL" id="FR872580">
    <property type="protein sequence ID" value="CCB87708.1"/>
    <property type="molecule type" value="Genomic_DNA"/>
</dbReference>
<gene>
    <name evidence="4" type="ordered locus">PUV_27580</name>
</gene>
<proteinExistence type="inferred from homology"/>
<organism evidence="4 5">
    <name type="scientific">Parachlamydia acanthamoebae (strain UV7)</name>
    <dbReference type="NCBI Taxonomy" id="765952"/>
    <lineage>
        <taxon>Bacteria</taxon>
        <taxon>Pseudomonadati</taxon>
        <taxon>Chlamydiota</taxon>
        <taxon>Chlamydiia</taxon>
        <taxon>Parachlamydiales</taxon>
        <taxon>Parachlamydiaceae</taxon>
        <taxon>Parachlamydia</taxon>
    </lineage>
</organism>
<feature type="transmembrane region" description="Helical" evidence="3">
    <location>
        <begin position="65"/>
        <end position="86"/>
    </location>
</feature>
<evidence type="ECO:0000256" key="2">
    <source>
        <dbReference type="PIRNR" id="PIRNR016661"/>
    </source>
</evidence>
<dbReference type="HOGENOM" id="CLU_077931_2_0_0"/>
<evidence type="ECO:0000256" key="3">
    <source>
        <dbReference type="SAM" id="Phobius"/>
    </source>
</evidence>
<dbReference type="PIRSF" id="PIRSF016661">
    <property type="entry name" value="BioY"/>
    <property type="match status" value="1"/>
</dbReference>
<dbReference type="AlphaFoldDB" id="F8KVH5"/>
<comment type="subcellular location">
    <subcellularLocation>
        <location evidence="2">Cell membrane</location>
        <topology evidence="2">Multi-pass membrane protein</topology>
    </subcellularLocation>
</comment>
<dbReference type="GO" id="GO:0015225">
    <property type="term" value="F:biotin transmembrane transporter activity"/>
    <property type="evidence" value="ECO:0007669"/>
    <property type="project" value="UniProtKB-UniRule"/>
</dbReference>
<dbReference type="OrthoDB" id="9803495at2"/>
<keyword evidence="2" id="KW-0813">Transport</keyword>
<dbReference type="KEGG" id="puv:PUV_27580"/>
<dbReference type="GO" id="GO:0005886">
    <property type="term" value="C:plasma membrane"/>
    <property type="evidence" value="ECO:0007669"/>
    <property type="project" value="UniProtKB-SubCell"/>
</dbReference>
<dbReference type="InterPro" id="IPR003784">
    <property type="entry name" value="BioY"/>
</dbReference>